<keyword evidence="5" id="KW-1185">Reference proteome</keyword>
<organism evidence="4 5">
    <name type="scientific">Rubrobacter tropicus</name>
    <dbReference type="NCBI Taxonomy" id="2653851"/>
    <lineage>
        <taxon>Bacteria</taxon>
        <taxon>Bacillati</taxon>
        <taxon>Actinomycetota</taxon>
        <taxon>Rubrobacteria</taxon>
        <taxon>Rubrobacterales</taxon>
        <taxon>Rubrobacteraceae</taxon>
        <taxon>Rubrobacter</taxon>
    </lineage>
</organism>
<dbReference type="PANTHER" id="PTHR38658">
    <property type="entry name" value="OXPP CYCLE PROTEIN OPCA-RELATED"/>
    <property type="match status" value="1"/>
</dbReference>
<dbReference type="Pfam" id="PF10128">
    <property type="entry name" value="OpcA_G6PD_assem"/>
    <property type="match status" value="1"/>
</dbReference>
<feature type="domain" description="Glucose-6-phosphate dehydrogenase assembly protein OpcA C-terminal" evidence="3">
    <location>
        <begin position="183"/>
        <end position="347"/>
    </location>
</feature>
<sequence>MIGEARQSPGGGAMSVAEIEHELGKLRANDDGTLALRSSVLNLIVVTDEDSAPDVTRAVSNLAGRHPARAIVLISDPDGERNVDVRISAFCNVRGGGAQVCAEQITVHAEGPPANHLESLAGPLLLPDLPVFLWYPGAFSPLSPEFAAMADLADRVVVDSAAREDREETLREMAAMVGEKEMPAVGDLQWVGLSPWRSLLADAFGSPERSDELEKIESVEILYAPGGECRALLLLGWLASTLGWSPENATRDGSHRRVEFSGPSGKVSAELSPDSPDARLRRVRLRSPGYSFQVSRHRERAEVRTTVLRGEDLAAERTVRLGSFDLGVLVGEELRYRGCDEAYEAALRTAVEVLDL</sequence>
<dbReference type="KEGG" id="rub:GBA63_00320"/>
<evidence type="ECO:0000259" key="2">
    <source>
        <dbReference type="Pfam" id="PF10128"/>
    </source>
</evidence>
<dbReference type="InterPro" id="IPR046801">
    <property type="entry name" value="OpcA_G6PD_N"/>
</dbReference>
<proteinExistence type="predicted"/>
<gene>
    <name evidence="4" type="ORF">GBA63_00320</name>
</gene>
<feature type="compositionally biased region" description="Basic and acidic residues" evidence="1">
    <location>
        <begin position="249"/>
        <end position="259"/>
    </location>
</feature>
<dbReference type="Pfam" id="PF20171">
    <property type="entry name" value="OpcA_G6PD_C"/>
    <property type="match status" value="1"/>
</dbReference>
<feature type="region of interest" description="Disordered" evidence="1">
    <location>
        <begin position="248"/>
        <end position="274"/>
    </location>
</feature>
<evidence type="ECO:0000313" key="5">
    <source>
        <dbReference type="Proteomes" id="UP000501452"/>
    </source>
</evidence>
<evidence type="ECO:0000259" key="3">
    <source>
        <dbReference type="Pfam" id="PF20171"/>
    </source>
</evidence>
<dbReference type="InterPro" id="IPR004555">
    <property type="entry name" value="G6PDH_assembly_OpcA"/>
</dbReference>
<evidence type="ECO:0008006" key="6">
    <source>
        <dbReference type="Google" id="ProtNLM"/>
    </source>
</evidence>
<accession>A0A6G8Q431</accession>
<feature type="domain" description="Glucose-6-phosphate dehydrogenase assembly protein OpcA N-terminal" evidence="2">
    <location>
        <begin position="61"/>
        <end position="174"/>
    </location>
</feature>
<protein>
    <recommendedName>
        <fullName evidence="6">Glucose-6-phosphate dehydrogenase</fullName>
    </recommendedName>
</protein>
<reference evidence="4 5" key="1">
    <citation type="submission" date="2019-10" db="EMBL/GenBank/DDBJ databases">
        <title>Rubrobacter sp nov SCSIO 52090 isolated from a deep-sea sediment in the South China Sea.</title>
        <authorList>
            <person name="Chen R.W."/>
        </authorList>
    </citation>
    <scope>NUCLEOTIDE SEQUENCE [LARGE SCALE GENOMIC DNA]</scope>
    <source>
        <strain evidence="4 5">SCSIO 52909</strain>
    </source>
</reference>
<dbReference type="EMBL" id="CP045119">
    <property type="protein sequence ID" value="QIN81232.1"/>
    <property type="molecule type" value="Genomic_DNA"/>
</dbReference>
<dbReference type="RefSeq" id="WP_166172402.1">
    <property type="nucleotide sequence ID" value="NZ_CP045119.1"/>
</dbReference>
<dbReference type="AlphaFoldDB" id="A0A6G8Q431"/>
<evidence type="ECO:0000256" key="1">
    <source>
        <dbReference type="SAM" id="MobiDB-lite"/>
    </source>
</evidence>
<dbReference type="InterPro" id="IPR046802">
    <property type="entry name" value="OpcA_G6PD_C"/>
</dbReference>
<evidence type="ECO:0000313" key="4">
    <source>
        <dbReference type="EMBL" id="QIN81232.1"/>
    </source>
</evidence>
<dbReference type="Proteomes" id="UP000501452">
    <property type="component" value="Chromosome"/>
</dbReference>
<name>A0A6G8Q431_9ACTN</name>
<dbReference type="PANTHER" id="PTHR38658:SF1">
    <property type="entry name" value="OXPP CYCLE PROTEIN OPCA-RELATED"/>
    <property type="match status" value="1"/>
</dbReference>